<dbReference type="GO" id="GO:0015562">
    <property type="term" value="F:efflux transmembrane transporter activity"/>
    <property type="evidence" value="ECO:0007669"/>
    <property type="project" value="InterPro"/>
</dbReference>
<comment type="subcellular location">
    <subcellularLocation>
        <location evidence="1">Cell outer membrane</location>
    </subcellularLocation>
</comment>
<evidence type="ECO:0000256" key="9">
    <source>
        <dbReference type="SAM" id="SignalP"/>
    </source>
</evidence>
<dbReference type="GO" id="GO:1990281">
    <property type="term" value="C:efflux pump complex"/>
    <property type="evidence" value="ECO:0007669"/>
    <property type="project" value="TreeGrafter"/>
</dbReference>
<reference evidence="10 11" key="1">
    <citation type="submission" date="2019-08" db="EMBL/GenBank/DDBJ databases">
        <title>In-depth cultivation of the pig gut microbiome towards novel bacterial diversity and tailored functional studies.</title>
        <authorList>
            <person name="Wylensek D."/>
            <person name="Hitch T.C.A."/>
            <person name="Clavel T."/>
        </authorList>
    </citation>
    <scope>NUCLEOTIDE SEQUENCE [LARGE SCALE GENOMIC DNA]</scope>
    <source>
        <strain evidence="10 11">LKV-178-WT-2A</strain>
    </source>
</reference>
<gene>
    <name evidence="10" type="ORF">FYJ73_03615</name>
</gene>
<name>A0A7K0KD18_9BACT</name>
<dbReference type="PANTHER" id="PTHR30026:SF20">
    <property type="entry name" value="OUTER MEMBRANE PROTEIN TOLC"/>
    <property type="match status" value="1"/>
</dbReference>
<dbReference type="EMBL" id="VUNG01000005">
    <property type="protein sequence ID" value="MST83769.1"/>
    <property type="molecule type" value="Genomic_DNA"/>
</dbReference>
<organism evidence="10 11">
    <name type="scientific">Hallella mizrahii</name>
    <dbReference type="NCBI Taxonomy" id="2606637"/>
    <lineage>
        <taxon>Bacteria</taxon>
        <taxon>Pseudomonadati</taxon>
        <taxon>Bacteroidota</taxon>
        <taxon>Bacteroidia</taxon>
        <taxon>Bacteroidales</taxon>
        <taxon>Prevotellaceae</taxon>
        <taxon>Hallella</taxon>
    </lineage>
</organism>
<evidence type="ECO:0000256" key="2">
    <source>
        <dbReference type="ARBA" id="ARBA00007613"/>
    </source>
</evidence>
<evidence type="ECO:0000313" key="10">
    <source>
        <dbReference type="EMBL" id="MST83769.1"/>
    </source>
</evidence>
<evidence type="ECO:0000256" key="8">
    <source>
        <dbReference type="SAM" id="Coils"/>
    </source>
</evidence>
<comment type="similarity">
    <text evidence="2">Belongs to the outer membrane factor (OMF) (TC 1.B.17) family.</text>
</comment>
<dbReference type="Proteomes" id="UP000438914">
    <property type="component" value="Unassembled WGS sequence"/>
</dbReference>
<feature type="signal peptide" evidence="9">
    <location>
        <begin position="1"/>
        <end position="25"/>
    </location>
</feature>
<dbReference type="InterPro" id="IPR003423">
    <property type="entry name" value="OMP_efflux"/>
</dbReference>
<proteinExistence type="inferred from homology"/>
<keyword evidence="11" id="KW-1185">Reference proteome</keyword>
<evidence type="ECO:0000256" key="1">
    <source>
        <dbReference type="ARBA" id="ARBA00004442"/>
    </source>
</evidence>
<evidence type="ECO:0000256" key="3">
    <source>
        <dbReference type="ARBA" id="ARBA00022448"/>
    </source>
</evidence>
<evidence type="ECO:0000256" key="4">
    <source>
        <dbReference type="ARBA" id="ARBA00022452"/>
    </source>
</evidence>
<dbReference type="AlphaFoldDB" id="A0A7K0KD18"/>
<dbReference type="GO" id="GO:0009279">
    <property type="term" value="C:cell outer membrane"/>
    <property type="evidence" value="ECO:0007669"/>
    <property type="project" value="UniProtKB-SubCell"/>
</dbReference>
<dbReference type="SUPFAM" id="SSF56954">
    <property type="entry name" value="Outer membrane efflux proteins (OEP)"/>
    <property type="match status" value="1"/>
</dbReference>
<evidence type="ECO:0000256" key="5">
    <source>
        <dbReference type="ARBA" id="ARBA00022692"/>
    </source>
</evidence>
<keyword evidence="8" id="KW-0175">Coiled coil</keyword>
<comment type="caution">
    <text evidence="10">The sequence shown here is derived from an EMBL/GenBank/DDBJ whole genome shotgun (WGS) entry which is preliminary data.</text>
</comment>
<dbReference type="PANTHER" id="PTHR30026">
    <property type="entry name" value="OUTER MEMBRANE PROTEIN TOLC"/>
    <property type="match status" value="1"/>
</dbReference>
<keyword evidence="3" id="KW-0813">Transport</keyword>
<keyword evidence="4" id="KW-1134">Transmembrane beta strand</keyword>
<keyword evidence="5" id="KW-0812">Transmembrane</keyword>
<dbReference type="InterPro" id="IPR051906">
    <property type="entry name" value="TolC-like"/>
</dbReference>
<dbReference type="Gene3D" id="1.20.1600.10">
    <property type="entry name" value="Outer membrane efflux proteins (OEP)"/>
    <property type="match status" value="1"/>
</dbReference>
<dbReference type="GO" id="GO:0015288">
    <property type="term" value="F:porin activity"/>
    <property type="evidence" value="ECO:0007669"/>
    <property type="project" value="TreeGrafter"/>
</dbReference>
<keyword evidence="7" id="KW-0998">Cell outer membrane</keyword>
<keyword evidence="9" id="KW-0732">Signal</keyword>
<sequence length="450" mass="49590">MIKGNAKILLSALLLLGGGTMSAFAKQWTLGDCVNYALANNISLRKTVVTYQSAQETLLQSKSALLPSLSASTSQNVTLNPWPERGSYMIAGDKVQTNSDKTYYNGSYGINASWTVWNGNKNHNQVKLNQLSVDEARLDSATTANSIQEQIAQLFVQILYSKDAVDVNKATLETSKANEERGKEFVKVGSMSKADLAQLTAQRAQDEYAVVQAESNLKEYKRQLKQLLQITSEEEFDVTVPTTTDAMALAAVPSVSSVYESALANRPEIQRAATAIKASDLQLKIAKAGKMPTVSLSAGLNSNTTSMSNNNWGTQLKNNFAFGGGVTLSVPLFDNRQTKTAVNRAILERQSNELDLRDKQTTLYSTIENYWLQAVNNQAQYRSAKISTESAQTSYNLLQEQFKQNLKNVIELMNGKDALLKAQQAELQAKYLAILNQDMLKFYQNGTLKQ</sequence>
<dbReference type="Pfam" id="PF02321">
    <property type="entry name" value="OEP"/>
    <property type="match status" value="2"/>
</dbReference>
<evidence type="ECO:0000256" key="6">
    <source>
        <dbReference type="ARBA" id="ARBA00023136"/>
    </source>
</evidence>
<accession>A0A7K0KD18</accession>
<keyword evidence="6" id="KW-0472">Membrane</keyword>
<feature type="coiled-coil region" evidence="8">
    <location>
        <begin position="194"/>
        <end position="230"/>
    </location>
</feature>
<evidence type="ECO:0000256" key="7">
    <source>
        <dbReference type="ARBA" id="ARBA00023237"/>
    </source>
</evidence>
<feature type="chain" id="PRO_5029792430" evidence="9">
    <location>
        <begin position="26"/>
        <end position="450"/>
    </location>
</feature>
<protein>
    <submittedName>
        <fullName evidence="10">TolC family protein</fullName>
    </submittedName>
</protein>
<evidence type="ECO:0000313" key="11">
    <source>
        <dbReference type="Proteomes" id="UP000438914"/>
    </source>
</evidence>